<dbReference type="CDD" id="cd02440">
    <property type="entry name" value="AdoMet_MTases"/>
    <property type="match status" value="1"/>
</dbReference>
<dbReference type="Pfam" id="PF13649">
    <property type="entry name" value="Methyltransf_25"/>
    <property type="match status" value="1"/>
</dbReference>
<keyword evidence="3" id="KW-1185">Reference proteome</keyword>
<organism evidence="2 3">
    <name type="scientific">Streptomyces tateyamensis</name>
    <dbReference type="NCBI Taxonomy" id="565073"/>
    <lineage>
        <taxon>Bacteria</taxon>
        <taxon>Bacillati</taxon>
        <taxon>Actinomycetota</taxon>
        <taxon>Actinomycetes</taxon>
        <taxon>Kitasatosporales</taxon>
        <taxon>Streptomycetaceae</taxon>
        <taxon>Streptomyces</taxon>
    </lineage>
</organism>
<dbReference type="OrthoDB" id="3172472at2"/>
<dbReference type="Gene3D" id="2.20.130.10">
    <property type="entry name" value="CAC2371-like domains"/>
    <property type="match status" value="1"/>
</dbReference>
<dbReference type="Gene3D" id="3.40.50.150">
    <property type="entry name" value="Vaccinia Virus protein VP39"/>
    <property type="match status" value="1"/>
</dbReference>
<dbReference type="InterPro" id="IPR041698">
    <property type="entry name" value="Methyltransf_25"/>
</dbReference>
<evidence type="ECO:0000313" key="2">
    <source>
        <dbReference type="EMBL" id="PYC87408.1"/>
    </source>
</evidence>
<comment type="caution">
    <text evidence="2">The sequence shown here is derived from an EMBL/GenBank/DDBJ whole genome shotgun (WGS) entry which is preliminary data.</text>
</comment>
<evidence type="ECO:0000259" key="1">
    <source>
        <dbReference type="Pfam" id="PF13649"/>
    </source>
</evidence>
<name>A0A2V4PMJ5_9ACTN</name>
<dbReference type="EMBL" id="PYBW01000015">
    <property type="protein sequence ID" value="PYC87408.1"/>
    <property type="molecule type" value="Genomic_DNA"/>
</dbReference>
<accession>A0A2V4PMJ5</accession>
<protein>
    <recommendedName>
        <fullName evidence="1">Methyltransferase domain-containing protein</fullName>
    </recommendedName>
</protein>
<dbReference type="AlphaFoldDB" id="A0A2V4PMJ5"/>
<reference evidence="2 3" key="1">
    <citation type="submission" date="2018-03" db="EMBL/GenBank/DDBJ databases">
        <title>Bioinformatic expansion and discovery of thiopeptide antibiotics.</title>
        <authorList>
            <person name="Schwalen C.J."/>
            <person name="Hudson G.A."/>
            <person name="Mitchell D.A."/>
        </authorList>
    </citation>
    <scope>NUCLEOTIDE SEQUENCE [LARGE SCALE GENOMIC DNA]</scope>
    <source>
        <strain evidence="2 3">ATCC 21389</strain>
    </source>
</reference>
<dbReference type="SUPFAM" id="SSF53335">
    <property type="entry name" value="S-adenosyl-L-methionine-dependent methyltransferases"/>
    <property type="match status" value="1"/>
</dbReference>
<sequence>MTTTTGFYDGLIGAVYAAAIADQLFDEDALFTRIVAEARGTALELGSGTGRLMLRLLQAGHQVHGLEISEEMIGICRADAARQGLVPTIHQGSFAPLDAELSGYAALYCPLNGFAFITDDELALASVLSYAAALAPGGILALAGSAGDARLRSSAEWVRRPDVPIAGGLVAQVDERRTVDTAERCLKVERTITVRDADGRTTAEEDGVQWRRLRPIAELAELFAQAGLTGLHAYGSDADHILTGRK</sequence>
<dbReference type="Proteomes" id="UP000248039">
    <property type="component" value="Unassembled WGS sequence"/>
</dbReference>
<dbReference type="InterPro" id="IPR029063">
    <property type="entry name" value="SAM-dependent_MTases_sf"/>
</dbReference>
<gene>
    <name evidence="2" type="ORF">C7C46_04830</name>
</gene>
<feature type="domain" description="Methyltransferase" evidence="1">
    <location>
        <begin position="43"/>
        <end position="138"/>
    </location>
</feature>
<proteinExistence type="predicted"/>
<evidence type="ECO:0000313" key="3">
    <source>
        <dbReference type="Proteomes" id="UP000248039"/>
    </source>
</evidence>
<dbReference type="GO" id="GO:0008168">
    <property type="term" value="F:methyltransferase activity"/>
    <property type="evidence" value="ECO:0007669"/>
    <property type="project" value="UniProtKB-ARBA"/>
</dbReference>
<dbReference type="RefSeq" id="WP_110666045.1">
    <property type="nucleotide sequence ID" value="NZ_PYBW01000015.1"/>
</dbReference>